<dbReference type="RefSeq" id="WP_112749729.1">
    <property type="nucleotide sequence ID" value="NZ_QMFY01000021.1"/>
</dbReference>
<protein>
    <submittedName>
        <fullName evidence="2">Phosphoribosylpyrophosphate synthetase</fullName>
    </submittedName>
</protein>
<dbReference type="OrthoDB" id="8418771at2"/>
<sequence length="120" mass="13445">MDTFETLSEAMIALKKSGYNVDFNIHSDRLESSDSKYKLKPEEFHVDAVHRFEGMTNPDDSAILYAISSSKGVKGLLVDAYGAYSEALSPTMIEKLRIDANTERSAEHRSAEKVKRSVKQ</sequence>
<comment type="caution">
    <text evidence="2">The sequence shown here is derived from an EMBL/GenBank/DDBJ whole genome shotgun (WGS) entry which is preliminary data.</text>
</comment>
<evidence type="ECO:0000256" key="1">
    <source>
        <dbReference type="SAM" id="MobiDB-lite"/>
    </source>
</evidence>
<evidence type="ECO:0000313" key="3">
    <source>
        <dbReference type="Proteomes" id="UP000251889"/>
    </source>
</evidence>
<dbReference type="Proteomes" id="UP000251889">
    <property type="component" value="Unassembled WGS sequence"/>
</dbReference>
<proteinExistence type="predicted"/>
<dbReference type="EMBL" id="QMFY01000021">
    <property type="protein sequence ID" value="RAV98183.1"/>
    <property type="molecule type" value="Genomic_DNA"/>
</dbReference>
<dbReference type="AlphaFoldDB" id="A0A364XW62"/>
<gene>
    <name evidence="2" type="ORF">DQQ10_25015</name>
</gene>
<evidence type="ECO:0000313" key="2">
    <source>
        <dbReference type="EMBL" id="RAV98183.1"/>
    </source>
</evidence>
<reference evidence="2 3" key="1">
    <citation type="submission" date="2018-06" db="EMBL/GenBank/DDBJ databases">
        <title>Chryseolinea flavus sp. nov., a member of the phylum Bacteroidetes isolated from soil.</title>
        <authorList>
            <person name="Li Y."/>
            <person name="Wang J."/>
        </authorList>
    </citation>
    <scope>NUCLEOTIDE SEQUENCE [LARGE SCALE GENOMIC DNA]</scope>
    <source>
        <strain evidence="2 3">SDU1-6</strain>
    </source>
</reference>
<organism evidence="2 3">
    <name type="scientific">Pseudochryseolinea flava</name>
    <dbReference type="NCBI Taxonomy" id="2059302"/>
    <lineage>
        <taxon>Bacteria</taxon>
        <taxon>Pseudomonadati</taxon>
        <taxon>Bacteroidota</taxon>
        <taxon>Cytophagia</taxon>
        <taxon>Cytophagales</taxon>
        <taxon>Fulvivirgaceae</taxon>
        <taxon>Pseudochryseolinea</taxon>
    </lineage>
</organism>
<name>A0A364XW62_9BACT</name>
<accession>A0A364XW62</accession>
<keyword evidence="3" id="KW-1185">Reference proteome</keyword>
<feature type="region of interest" description="Disordered" evidence="1">
    <location>
        <begin position="101"/>
        <end position="120"/>
    </location>
</feature>